<sequence length="1226" mass="138374">MTLTNTRKAQFVSSGLGRHFTSPRKARDKKKTQTLVKFPAAELRRRHLLVQMQRLMNPTPSQIQCSPSTVPCGPSGEADDMNMADDLDFMDFAGAEVEISEEISSNKPTDSVISSQKRHILPDRSTDTLYAKWCKLIPTLVDPQLKYYARTLGQALEKTHDVISACGTHSCIRKTTNILCLFFDSNLPQVLLHHGLFPTAPSQPRMAVLVDLLSLYRALFECSCDAINALTSALKTHYSRRGFQVTDSRGEIIQEPFRRGLGHAVQWYDVLQVEIEHQVDAALQQNRDHVASLQRSKPPDPEGSTSTLLQHGRCAPLLVQRCPACFGSTLFGRPINQGADIHVATDGNFHHRHRRSAGDCPRFYEPTYFLPKQFVDAVGSRIDAQRKQPAKVHAPLVPDEAIDLCENAYQAADGKKQKAAMDSFDDTGIMALICRHDIPLFFANIDSPGEQQKYSVSLIEHLFTLLPPQATVVTLYDVGCVLARSLSKFEILPRDVLSRLRFVTTAMHAYGHEWACQLVHNPRMCIGLGLSDGEGTERLWSRFVCLIGVECSSSRQRRLWLIDRQATAIGSEMKADLGDWIKRRLKRGIKDQGSAALDTITRCETSVEELQAQWADQRQLQLSIRAHAPARLRKELDTVLALQADLDASDHALQATKTLLENEAASDDTIDVLESLQRGHDRLMTKVEALYSSLNVHDRFPELDGVNLDFVRVLLMARDLKMNIRKRAIASFFEWDKLDRAVGGSQQTLGTKLHQHTRKAIAKRQPALMTAITKFNSYCERLESLYDPTWNIPLPTPLPTKLAELRGDQTLMQDVWITPSMGEVPRWLEDSDIRDGIRALLKHERCLEEQARLGMEAGNLCHFFGEELTALELSLRLPTNARFLVPLQQKHSTFMRLQMRWSNPLASSAQFMSHVEQALDRATVYSEAPRNTAPQLASVTIQDPIEDEPVLPDMDDLVEIEPEQAALADILEGDTAGAGFEEDQDLLSSVCANVVWHTPEVHSHVVMSGHVATRTTSATAPFPCQIFEPRDISFLASPTAFLNDVCINGCAILLQMDISNPTVAIFSTHDLPRIRYNVTDDMLWHNTSWTHYWEKDVWVLPIHRPSNVGHWVLCVIYLSRKELHLFNSLAERKPWRHDVKDIMKLVCRLLIVARHCNKEVHIDLDGWVARPLTIEPLQTNGYDCGVWILAVIIAVLHRQEIMGLREDEMSDLRYYLYARILSIPVD</sequence>
<dbReference type="PANTHER" id="PTHR33096">
    <property type="entry name" value="CXC2 DOMAIN-CONTAINING PROTEIN"/>
    <property type="match status" value="1"/>
</dbReference>
<dbReference type="Proteomes" id="UP000054485">
    <property type="component" value="Unassembled WGS sequence"/>
</dbReference>
<keyword evidence="6" id="KW-1185">Reference proteome</keyword>
<dbReference type="AlphaFoldDB" id="A0A0D0AWF5"/>
<dbReference type="Pfam" id="PF18758">
    <property type="entry name" value="KDZ"/>
    <property type="match status" value="1"/>
</dbReference>
<keyword evidence="3" id="KW-0378">Hydrolase</keyword>
<dbReference type="STRING" id="930992.A0A0D0AWF5"/>
<dbReference type="OrthoDB" id="3253684at2759"/>
<dbReference type="HOGENOM" id="CLU_004552_0_0_1"/>
<name>A0A0D0AWF5_9AGAM</name>
<dbReference type="Gene3D" id="3.40.395.10">
    <property type="entry name" value="Adenoviral Proteinase, Chain A"/>
    <property type="match status" value="1"/>
</dbReference>
<dbReference type="GO" id="GO:0006508">
    <property type="term" value="P:proteolysis"/>
    <property type="evidence" value="ECO:0007669"/>
    <property type="project" value="UniProtKB-KW"/>
</dbReference>
<reference evidence="6" key="2">
    <citation type="submission" date="2015-01" db="EMBL/GenBank/DDBJ databases">
        <title>Evolutionary Origins and Diversification of the Mycorrhizal Mutualists.</title>
        <authorList>
            <consortium name="DOE Joint Genome Institute"/>
            <consortium name="Mycorrhizal Genomics Consortium"/>
            <person name="Kohler A."/>
            <person name="Kuo A."/>
            <person name="Nagy L.G."/>
            <person name="Floudas D."/>
            <person name="Copeland A."/>
            <person name="Barry K.W."/>
            <person name="Cichocki N."/>
            <person name="Veneault-Fourrey C."/>
            <person name="LaButti K."/>
            <person name="Lindquist E.A."/>
            <person name="Lipzen A."/>
            <person name="Lundell T."/>
            <person name="Morin E."/>
            <person name="Murat C."/>
            <person name="Riley R."/>
            <person name="Ohm R."/>
            <person name="Sun H."/>
            <person name="Tunlid A."/>
            <person name="Henrissat B."/>
            <person name="Grigoriev I.V."/>
            <person name="Hibbett D.S."/>
            <person name="Martin F."/>
        </authorList>
    </citation>
    <scope>NUCLEOTIDE SEQUENCE [LARGE SCALE GENOMIC DNA]</scope>
    <source>
        <strain evidence="6">UH-Slu-Lm8-n1</strain>
    </source>
</reference>
<evidence type="ECO:0000313" key="6">
    <source>
        <dbReference type="Proteomes" id="UP000054485"/>
    </source>
</evidence>
<evidence type="ECO:0000259" key="4">
    <source>
        <dbReference type="PROSITE" id="PS50600"/>
    </source>
</evidence>
<evidence type="ECO:0000256" key="3">
    <source>
        <dbReference type="ARBA" id="ARBA00022801"/>
    </source>
</evidence>
<accession>A0A0D0AWF5</accession>
<dbReference type="PROSITE" id="PS50600">
    <property type="entry name" value="ULP_PROTEASE"/>
    <property type="match status" value="1"/>
</dbReference>
<dbReference type="GO" id="GO:0008234">
    <property type="term" value="F:cysteine-type peptidase activity"/>
    <property type="evidence" value="ECO:0007669"/>
    <property type="project" value="InterPro"/>
</dbReference>
<dbReference type="EMBL" id="KN835246">
    <property type="protein sequence ID" value="KIK42189.1"/>
    <property type="molecule type" value="Genomic_DNA"/>
</dbReference>
<reference evidence="5 6" key="1">
    <citation type="submission" date="2014-04" db="EMBL/GenBank/DDBJ databases">
        <authorList>
            <consortium name="DOE Joint Genome Institute"/>
            <person name="Kuo A."/>
            <person name="Ruytinx J."/>
            <person name="Rineau F."/>
            <person name="Colpaert J."/>
            <person name="Kohler A."/>
            <person name="Nagy L.G."/>
            <person name="Floudas D."/>
            <person name="Copeland A."/>
            <person name="Barry K.W."/>
            <person name="Cichocki N."/>
            <person name="Veneault-Fourrey C."/>
            <person name="LaButti K."/>
            <person name="Lindquist E.A."/>
            <person name="Lipzen A."/>
            <person name="Lundell T."/>
            <person name="Morin E."/>
            <person name="Murat C."/>
            <person name="Sun H."/>
            <person name="Tunlid A."/>
            <person name="Henrissat B."/>
            <person name="Grigoriev I.V."/>
            <person name="Hibbett D.S."/>
            <person name="Martin F."/>
            <person name="Nordberg H.P."/>
            <person name="Cantor M.N."/>
            <person name="Hua S.X."/>
        </authorList>
    </citation>
    <scope>NUCLEOTIDE SEQUENCE [LARGE SCALE GENOMIC DNA]</scope>
    <source>
        <strain evidence="5 6">UH-Slu-Lm8-n1</strain>
    </source>
</reference>
<evidence type="ECO:0000256" key="1">
    <source>
        <dbReference type="ARBA" id="ARBA00005234"/>
    </source>
</evidence>
<proteinExistence type="inferred from homology"/>
<feature type="domain" description="Ubiquitin-like protease family profile" evidence="4">
    <location>
        <begin position="1025"/>
        <end position="1195"/>
    </location>
</feature>
<dbReference type="PANTHER" id="PTHR33096:SF1">
    <property type="entry name" value="CXC1-LIKE CYSTEINE CLUSTER ASSOCIATED WITH KDZ TRANSPOSASES DOMAIN-CONTAINING PROTEIN"/>
    <property type="match status" value="1"/>
</dbReference>
<dbReference type="GO" id="GO:0019783">
    <property type="term" value="F:ubiquitin-like protein peptidase activity"/>
    <property type="evidence" value="ECO:0007669"/>
    <property type="project" value="UniProtKB-ARBA"/>
</dbReference>
<dbReference type="Pfam" id="PF02902">
    <property type="entry name" value="Peptidase_C48"/>
    <property type="match status" value="1"/>
</dbReference>
<dbReference type="InterPro" id="IPR040521">
    <property type="entry name" value="KDZ"/>
</dbReference>
<evidence type="ECO:0000256" key="2">
    <source>
        <dbReference type="ARBA" id="ARBA00022670"/>
    </source>
</evidence>
<dbReference type="InterPro" id="IPR003653">
    <property type="entry name" value="Peptidase_C48_C"/>
</dbReference>
<keyword evidence="2" id="KW-0645">Protease</keyword>
<organism evidence="5 6">
    <name type="scientific">Suillus luteus UH-Slu-Lm8-n1</name>
    <dbReference type="NCBI Taxonomy" id="930992"/>
    <lineage>
        <taxon>Eukaryota</taxon>
        <taxon>Fungi</taxon>
        <taxon>Dikarya</taxon>
        <taxon>Basidiomycota</taxon>
        <taxon>Agaricomycotina</taxon>
        <taxon>Agaricomycetes</taxon>
        <taxon>Agaricomycetidae</taxon>
        <taxon>Boletales</taxon>
        <taxon>Suillineae</taxon>
        <taxon>Suillaceae</taxon>
        <taxon>Suillus</taxon>
    </lineage>
</organism>
<dbReference type="InterPro" id="IPR038765">
    <property type="entry name" value="Papain-like_cys_pep_sf"/>
</dbReference>
<gene>
    <name evidence="5" type="ORF">CY34DRAFT_84009</name>
</gene>
<dbReference type="SUPFAM" id="SSF54001">
    <property type="entry name" value="Cysteine proteinases"/>
    <property type="match status" value="1"/>
</dbReference>
<dbReference type="InParanoid" id="A0A0D0AWF5"/>
<protein>
    <recommendedName>
        <fullName evidence="4">Ubiquitin-like protease family profile domain-containing protein</fullName>
    </recommendedName>
</protein>
<evidence type="ECO:0000313" key="5">
    <source>
        <dbReference type="EMBL" id="KIK42189.1"/>
    </source>
</evidence>
<comment type="similarity">
    <text evidence="1">Belongs to the peptidase C48 family.</text>
</comment>